<dbReference type="SUPFAM" id="SSF89796">
    <property type="entry name" value="CoA-transferase family III (CaiB/BaiF)"/>
    <property type="match status" value="1"/>
</dbReference>
<dbReference type="Gene3D" id="3.30.1540.10">
    <property type="entry name" value="formyl-coa transferase, domain 3"/>
    <property type="match status" value="1"/>
</dbReference>
<proteinExistence type="predicted"/>
<name>W6N4Q1_CLOTY</name>
<dbReference type="GO" id="GO:0008410">
    <property type="term" value="F:CoA-transferase activity"/>
    <property type="evidence" value="ECO:0007669"/>
    <property type="project" value="TreeGrafter"/>
</dbReference>
<protein>
    <submittedName>
        <fullName evidence="2">Isocaprenoyl-CoA:2-hydroxyisocaproate CoA-transferase</fullName>
    </submittedName>
</protein>
<evidence type="ECO:0000313" key="3">
    <source>
        <dbReference type="Proteomes" id="UP000019482"/>
    </source>
</evidence>
<dbReference type="InterPro" id="IPR003673">
    <property type="entry name" value="CoA-Trfase_fam_III"/>
</dbReference>
<dbReference type="EMBL" id="CBXI010000021">
    <property type="protein sequence ID" value="CDL91176.1"/>
    <property type="molecule type" value="Genomic_DNA"/>
</dbReference>
<dbReference type="PANTHER" id="PTHR48207:SF3">
    <property type="entry name" value="SUCCINATE--HYDROXYMETHYLGLUTARATE COA-TRANSFERASE"/>
    <property type="match status" value="1"/>
</dbReference>
<evidence type="ECO:0000313" key="2">
    <source>
        <dbReference type="EMBL" id="CDL91176.1"/>
    </source>
</evidence>
<dbReference type="InterPro" id="IPR044855">
    <property type="entry name" value="CoA-Trfase_III_dom3_sf"/>
</dbReference>
<reference evidence="2 3" key="1">
    <citation type="journal article" date="2015" name="Genome Announc.">
        <title>Draft Genome Sequence of Clostridium tyrobutyricum Strain DIVETGP, Isolated from Cow's Milk for Grana Padano Production.</title>
        <authorList>
            <person name="Soggiu A."/>
            <person name="Piras C."/>
            <person name="Gaiarsa S."/>
            <person name="Sassera D."/>
            <person name="Roncada P."/>
            <person name="Bendixen E."/>
            <person name="Brasca M."/>
            <person name="Bonizzi L."/>
        </authorList>
    </citation>
    <scope>NUCLEOTIDE SEQUENCE [LARGE SCALE GENOMIC DNA]</scope>
    <source>
        <strain evidence="2 3">DIVETGP</strain>
    </source>
</reference>
<comment type="caution">
    <text evidence="2">The sequence shown here is derived from an EMBL/GenBank/DDBJ whole genome shotgun (WGS) entry which is preliminary data.</text>
</comment>
<gene>
    <name evidence="2" type="ORF">CTDIVETGP_1246</name>
</gene>
<dbReference type="InterPro" id="IPR050483">
    <property type="entry name" value="CoA-transferase_III_domain"/>
</dbReference>
<organism evidence="2 3">
    <name type="scientific">Clostridium tyrobutyricum DIVETGP</name>
    <dbReference type="NCBI Taxonomy" id="1408889"/>
    <lineage>
        <taxon>Bacteria</taxon>
        <taxon>Bacillati</taxon>
        <taxon>Bacillota</taxon>
        <taxon>Clostridia</taxon>
        <taxon>Eubacteriales</taxon>
        <taxon>Clostridiaceae</taxon>
        <taxon>Clostridium</taxon>
    </lineage>
</organism>
<sequence length="410" mass="45962">MVYMSNYGKPLAGVKIAELSTFIAAPGCARVLGDWGAKVIKIESLSGDAGRRIGQNYKMPITEEENPLFETMNSNKKGICINIKNKNGMDILHKILGQSDVFITNIRSVSLKKRGLDYETLKEKFPGLIFAQILGYGEKGPDRSKAGFDYTAYFARGGVMGPMMERGTSPINPVVGFGDNQAGVFLGAGICAALYRKSKTGKGEKVTVGLYNTAIYDMNVMIAAAQYRRNEKDRWPITRKEPPSPLINSYKCKDGKWMEICVQEYGRYINAFCKAIGREDLAADKRFSTVENAVKNSEEMSRIIQEEIQKRDLSEWSGEFKKADLAFEKIQSWEDIVNDPQAWDNDYLRKIKYENGNTGIIVNSPVKFNTIEEQNPNRAPKLGENTNIIMLELGYSSEQIEKLKKDEAIA</sequence>
<evidence type="ECO:0000256" key="1">
    <source>
        <dbReference type="ARBA" id="ARBA00022679"/>
    </source>
</evidence>
<keyword evidence="1 2" id="KW-0808">Transferase</keyword>
<dbReference type="InterPro" id="IPR023606">
    <property type="entry name" value="CoA-Trfase_III_dom_1_sf"/>
</dbReference>
<dbReference type="Gene3D" id="3.40.50.10540">
    <property type="entry name" value="Crotonobetainyl-coa:carnitine coa-transferase, domain 1"/>
    <property type="match status" value="1"/>
</dbReference>
<dbReference type="Proteomes" id="UP000019482">
    <property type="component" value="Unassembled WGS sequence"/>
</dbReference>
<dbReference type="AlphaFoldDB" id="W6N4Q1"/>
<dbReference type="PANTHER" id="PTHR48207">
    <property type="entry name" value="SUCCINATE--HYDROXYMETHYLGLUTARATE COA-TRANSFERASE"/>
    <property type="match status" value="1"/>
</dbReference>
<accession>W6N4Q1</accession>
<keyword evidence="3" id="KW-1185">Reference proteome</keyword>
<dbReference type="Pfam" id="PF02515">
    <property type="entry name" value="CoA_transf_3"/>
    <property type="match status" value="1"/>
</dbReference>